<dbReference type="Proteomes" id="UP000193689">
    <property type="component" value="Unassembled WGS sequence"/>
</dbReference>
<dbReference type="InParanoid" id="A0A1Y2E2Z6"/>
<gene>
    <name evidence="1" type="ORF">BCR38DRAFT_168878</name>
</gene>
<proteinExistence type="predicted"/>
<dbReference type="AlphaFoldDB" id="A0A1Y2E2Z6"/>
<sequence>MACLDNKFGISMSRSVPLNRDGNLLAVWLLIFFRLSSLPSVLCGGAAAQRGVWTACVNFSISHSCLDFSNTKHHATDSPCLGIAASHGIGCHRRNHPPPQDPISPAIYILRLAQWQQRTYHFRLSCVDQRYGSLALSRPPSHDIAATAAQNDKATGSNDFTFTVILASLVNAWESGHAQMFVPMFETVDLNGTNEVQFPAPFLLSAQASTADLDLFNTRPVFDSHTTYYCIC</sequence>
<evidence type="ECO:0000313" key="1">
    <source>
        <dbReference type="EMBL" id="ORY65918.1"/>
    </source>
</evidence>
<organism evidence="1 2">
    <name type="scientific">Pseudomassariella vexata</name>
    <dbReference type="NCBI Taxonomy" id="1141098"/>
    <lineage>
        <taxon>Eukaryota</taxon>
        <taxon>Fungi</taxon>
        <taxon>Dikarya</taxon>
        <taxon>Ascomycota</taxon>
        <taxon>Pezizomycotina</taxon>
        <taxon>Sordariomycetes</taxon>
        <taxon>Xylariomycetidae</taxon>
        <taxon>Amphisphaeriales</taxon>
        <taxon>Pseudomassariaceae</taxon>
        <taxon>Pseudomassariella</taxon>
    </lineage>
</organism>
<comment type="caution">
    <text evidence="1">The sequence shown here is derived from an EMBL/GenBank/DDBJ whole genome shotgun (WGS) entry which is preliminary data.</text>
</comment>
<dbReference type="GeneID" id="63770050"/>
<accession>A0A1Y2E2Z6</accession>
<dbReference type="RefSeq" id="XP_040716882.1">
    <property type="nucleotide sequence ID" value="XM_040853838.1"/>
</dbReference>
<protein>
    <submittedName>
        <fullName evidence="1">Uncharacterized protein</fullName>
    </submittedName>
</protein>
<dbReference type="EMBL" id="MCFJ01000005">
    <property type="protein sequence ID" value="ORY65918.1"/>
    <property type="molecule type" value="Genomic_DNA"/>
</dbReference>
<evidence type="ECO:0000313" key="2">
    <source>
        <dbReference type="Proteomes" id="UP000193689"/>
    </source>
</evidence>
<name>A0A1Y2E2Z6_9PEZI</name>
<keyword evidence="2" id="KW-1185">Reference proteome</keyword>
<reference evidence="1 2" key="1">
    <citation type="submission" date="2016-07" db="EMBL/GenBank/DDBJ databases">
        <title>Pervasive Adenine N6-methylation of Active Genes in Fungi.</title>
        <authorList>
            <consortium name="DOE Joint Genome Institute"/>
            <person name="Mondo S.J."/>
            <person name="Dannebaum R.O."/>
            <person name="Kuo R.C."/>
            <person name="Labutti K."/>
            <person name="Haridas S."/>
            <person name="Kuo A."/>
            <person name="Salamov A."/>
            <person name="Ahrendt S.R."/>
            <person name="Lipzen A."/>
            <person name="Sullivan W."/>
            <person name="Andreopoulos W.B."/>
            <person name="Clum A."/>
            <person name="Lindquist E."/>
            <person name="Daum C."/>
            <person name="Ramamoorthy G.K."/>
            <person name="Gryganskyi A."/>
            <person name="Culley D."/>
            <person name="Magnuson J.K."/>
            <person name="James T.Y."/>
            <person name="O'Malley M.A."/>
            <person name="Stajich J.E."/>
            <person name="Spatafora J.W."/>
            <person name="Visel A."/>
            <person name="Grigoriev I.V."/>
        </authorList>
    </citation>
    <scope>NUCLEOTIDE SEQUENCE [LARGE SCALE GENOMIC DNA]</scope>
    <source>
        <strain evidence="1 2">CBS 129021</strain>
    </source>
</reference>